<dbReference type="EMBL" id="AYXT01000010">
    <property type="protein sequence ID" value="ETF02205.1"/>
    <property type="molecule type" value="Genomic_DNA"/>
</dbReference>
<evidence type="ECO:0000313" key="8">
    <source>
        <dbReference type="EMBL" id="ETF02205.1"/>
    </source>
</evidence>
<evidence type="ECO:0000256" key="3">
    <source>
        <dbReference type="ARBA" id="ARBA00022475"/>
    </source>
</evidence>
<dbReference type="PANTHER" id="PTHR43820:SF4">
    <property type="entry name" value="HIGH-AFFINITY BRANCHED-CHAIN AMINO ACID TRANSPORT ATP-BINDING PROTEIN LIVF"/>
    <property type="match status" value="1"/>
</dbReference>
<dbReference type="PANTHER" id="PTHR43820">
    <property type="entry name" value="HIGH-AFFINITY BRANCHED-CHAIN AMINO ACID TRANSPORT ATP-BINDING PROTEIN LIVF"/>
    <property type="match status" value="1"/>
</dbReference>
<dbReference type="SUPFAM" id="SSF52540">
    <property type="entry name" value="P-loop containing nucleoside triphosphate hydrolases"/>
    <property type="match status" value="1"/>
</dbReference>
<sequence>MLKITNLCVSYGSVSALSHVSVSVPESGVVAIVGANGAGKSTLLKSIAGLTRPVAGQIVMDGSDISSLKPHERLDRGLALCPEGRRLFPEMTVFENIRVGAYRNRDTAKFRRRLDMLYAIFPRIAERRRQLASSLSGGEQQMVAIARALISQPRILMLDEPTLGLAPKLIHEVARLVRTVRQEGIAVVMVEQNAKLALKISDYGYVLETGELRLEGASSELLQSDHIVRAYLGG</sequence>
<dbReference type="Gene3D" id="3.40.50.300">
    <property type="entry name" value="P-loop containing nucleotide triphosphate hydrolases"/>
    <property type="match status" value="1"/>
</dbReference>
<evidence type="ECO:0000256" key="1">
    <source>
        <dbReference type="ARBA" id="ARBA00005417"/>
    </source>
</evidence>
<dbReference type="InterPro" id="IPR027417">
    <property type="entry name" value="P-loop_NTPase"/>
</dbReference>
<protein>
    <submittedName>
        <fullName evidence="8">Amino acid ABC transporter ATPase</fullName>
    </submittedName>
</protein>
<dbReference type="GO" id="GO:0005524">
    <property type="term" value="F:ATP binding"/>
    <property type="evidence" value="ECO:0007669"/>
    <property type="project" value="UniProtKB-KW"/>
</dbReference>
<dbReference type="PATRIC" id="fig|1424334.3.peg.3193"/>
<evidence type="ECO:0000256" key="4">
    <source>
        <dbReference type="ARBA" id="ARBA00022741"/>
    </source>
</evidence>
<keyword evidence="6" id="KW-0029">Amino-acid transport</keyword>
<dbReference type="InterPro" id="IPR003439">
    <property type="entry name" value="ABC_transporter-like_ATP-bd"/>
</dbReference>
<keyword evidence="3" id="KW-1003">Cell membrane</keyword>
<evidence type="ECO:0000256" key="2">
    <source>
        <dbReference type="ARBA" id="ARBA00022448"/>
    </source>
</evidence>
<dbReference type="STRING" id="1424334.W822_15925"/>
<dbReference type="CDD" id="cd03224">
    <property type="entry name" value="ABC_TM1139_LivF_branched"/>
    <property type="match status" value="1"/>
</dbReference>
<dbReference type="InterPro" id="IPR017871">
    <property type="entry name" value="ABC_transporter-like_CS"/>
</dbReference>
<dbReference type="PROSITE" id="PS50893">
    <property type="entry name" value="ABC_TRANSPORTER_2"/>
    <property type="match status" value="1"/>
</dbReference>
<proteinExistence type="inferred from homology"/>
<keyword evidence="5" id="KW-0067">ATP-binding</keyword>
<keyword evidence="3" id="KW-0472">Membrane</keyword>
<comment type="caution">
    <text evidence="8">The sequence shown here is derived from an EMBL/GenBank/DDBJ whole genome shotgun (WGS) entry which is preliminary data.</text>
</comment>
<dbReference type="OrthoDB" id="9776369at2"/>
<evidence type="ECO:0000259" key="7">
    <source>
        <dbReference type="PROSITE" id="PS50893"/>
    </source>
</evidence>
<keyword evidence="2" id="KW-0813">Transport</keyword>
<dbReference type="Proteomes" id="UP000018733">
    <property type="component" value="Unassembled WGS sequence"/>
</dbReference>
<evidence type="ECO:0000313" key="9">
    <source>
        <dbReference type="Proteomes" id="UP000018733"/>
    </source>
</evidence>
<dbReference type="Pfam" id="PF00005">
    <property type="entry name" value="ABC_tran"/>
    <property type="match status" value="1"/>
</dbReference>
<dbReference type="eggNOG" id="COG0410">
    <property type="taxonomic scope" value="Bacteria"/>
</dbReference>
<dbReference type="SMART" id="SM00382">
    <property type="entry name" value="AAA"/>
    <property type="match status" value="1"/>
</dbReference>
<reference evidence="8 9" key="1">
    <citation type="journal article" date="2014" name="Genome Announc.">
        <title>Draft Genome Sequence of Advenella kashmirensis Strain W13003, a Polycyclic Aromatic Hydrocarbon-Degrading Bacterium.</title>
        <authorList>
            <person name="Wang X."/>
            <person name="Jin D."/>
            <person name="Zhou L."/>
            <person name="Wu L."/>
            <person name="An W."/>
            <person name="Zhao L."/>
        </authorList>
    </citation>
    <scope>NUCLEOTIDE SEQUENCE [LARGE SCALE GENOMIC DNA]</scope>
    <source>
        <strain evidence="8 9">W13003</strain>
    </source>
</reference>
<evidence type="ECO:0000256" key="6">
    <source>
        <dbReference type="ARBA" id="ARBA00022970"/>
    </source>
</evidence>
<dbReference type="GO" id="GO:0015807">
    <property type="term" value="P:L-amino acid transport"/>
    <property type="evidence" value="ECO:0007669"/>
    <property type="project" value="TreeGrafter"/>
</dbReference>
<organism evidence="8 9">
    <name type="scientific">Advenella kashmirensis W13003</name>
    <dbReference type="NCBI Taxonomy" id="1424334"/>
    <lineage>
        <taxon>Bacteria</taxon>
        <taxon>Pseudomonadati</taxon>
        <taxon>Pseudomonadota</taxon>
        <taxon>Betaproteobacteria</taxon>
        <taxon>Burkholderiales</taxon>
        <taxon>Alcaligenaceae</taxon>
    </lineage>
</organism>
<dbReference type="InterPro" id="IPR003593">
    <property type="entry name" value="AAA+_ATPase"/>
</dbReference>
<keyword evidence="9" id="KW-1185">Reference proteome</keyword>
<dbReference type="HOGENOM" id="CLU_000604_1_2_4"/>
<feature type="domain" description="ABC transporter" evidence="7">
    <location>
        <begin position="2"/>
        <end position="234"/>
    </location>
</feature>
<dbReference type="AlphaFoldDB" id="V8QSB1"/>
<comment type="similarity">
    <text evidence="1">Belongs to the ABC transporter superfamily.</text>
</comment>
<accession>V8QSB1</accession>
<dbReference type="GO" id="GO:0016887">
    <property type="term" value="F:ATP hydrolysis activity"/>
    <property type="evidence" value="ECO:0007669"/>
    <property type="project" value="InterPro"/>
</dbReference>
<name>V8QSB1_9BURK</name>
<keyword evidence="4" id="KW-0547">Nucleotide-binding</keyword>
<dbReference type="GO" id="GO:0015658">
    <property type="term" value="F:branched-chain amino acid transmembrane transporter activity"/>
    <property type="evidence" value="ECO:0007669"/>
    <property type="project" value="TreeGrafter"/>
</dbReference>
<evidence type="ECO:0000256" key="5">
    <source>
        <dbReference type="ARBA" id="ARBA00022840"/>
    </source>
</evidence>
<dbReference type="PROSITE" id="PS00211">
    <property type="entry name" value="ABC_TRANSPORTER_1"/>
    <property type="match status" value="1"/>
</dbReference>
<dbReference type="InterPro" id="IPR052156">
    <property type="entry name" value="BCAA_Transport_ATP-bd_LivF"/>
</dbReference>
<gene>
    <name evidence="8" type="ORF">W822_15925</name>
</gene>